<sequence>MLAPTGPHTPLLRALAASLALGGALTACGGAAGDSEGAGSPGGTTAADCTVEAGVPAPEELTARLDLGSSVTWSVASGRTGSVNASGVATDSSTADLLPTVRAAADAGGWDVFSLDDEGFEAELLARDEAGELLGVNLRDGACPGQVLVAVSVTDYASLS</sequence>
<organism evidence="2 3">
    <name type="scientific">Nocardioides marinus</name>
    <dbReference type="NCBI Taxonomy" id="374514"/>
    <lineage>
        <taxon>Bacteria</taxon>
        <taxon>Bacillati</taxon>
        <taxon>Actinomycetota</taxon>
        <taxon>Actinomycetes</taxon>
        <taxon>Propionibacteriales</taxon>
        <taxon>Nocardioidaceae</taxon>
        <taxon>Nocardioides</taxon>
    </lineage>
</organism>
<evidence type="ECO:0000313" key="2">
    <source>
        <dbReference type="EMBL" id="NYI08626.1"/>
    </source>
</evidence>
<protein>
    <recommendedName>
        <fullName evidence="4">Lipoprotein</fullName>
    </recommendedName>
</protein>
<dbReference type="EMBL" id="JACBZI010000001">
    <property type="protein sequence ID" value="NYI08626.1"/>
    <property type="molecule type" value="Genomic_DNA"/>
</dbReference>
<accession>A0A7Y9YAI1</accession>
<evidence type="ECO:0008006" key="4">
    <source>
        <dbReference type="Google" id="ProtNLM"/>
    </source>
</evidence>
<comment type="caution">
    <text evidence="2">The sequence shown here is derived from an EMBL/GenBank/DDBJ whole genome shotgun (WGS) entry which is preliminary data.</text>
</comment>
<keyword evidence="3" id="KW-1185">Reference proteome</keyword>
<name>A0A7Y9YAI1_9ACTN</name>
<dbReference type="AlphaFoldDB" id="A0A7Y9YAI1"/>
<feature type="chain" id="PRO_5038700853" description="Lipoprotein" evidence="1">
    <location>
        <begin position="30"/>
        <end position="160"/>
    </location>
</feature>
<reference evidence="2 3" key="1">
    <citation type="submission" date="2020-07" db="EMBL/GenBank/DDBJ databases">
        <title>Sequencing the genomes of 1000 actinobacteria strains.</title>
        <authorList>
            <person name="Klenk H.-P."/>
        </authorList>
    </citation>
    <scope>NUCLEOTIDE SEQUENCE [LARGE SCALE GENOMIC DNA]</scope>
    <source>
        <strain evidence="2 3">DSM 18248</strain>
    </source>
</reference>
<dbReference type="Proteomes" id="UP000537326">
    <property type="component" value="Unassembled WGS sequence"/>
</dbReference>
<evidence type="ECO:0000256" key="1">
    <source>
        <dbReference type="SAM" id="SignalP"/>
    </source>
</evidence>
<evidence type="ECO:0000313" key="3">
    <source>
        <dbReference type="Proteomes" id="UP000537326"/>
    </source>
</evidence>
<keyword evidence="1" id="KW-0732">Signal</keyword>
<gene>
    <name evidence="2" type="ORF">BKA05_000141</name>
</gene>
<dbReference type="RefSeq" id="WP_179529717.1">
    <property type="nucleotide sequence ID" value="NZ_BAAAPP010000002.1"/>
</dbReference>
<proteinExistence type="predicted"/>
<feature type="signal peptide" evidence="1">
    <location>
        <begin position="1"/>
        <end position="29"/>
    </location>
</feature>